<protein>
    <submittedName>
        <fullName evidence="8">G_PROTEIN_RECEP_F1_2 domain-containing protein</fullName>
    </submittedName>
</protein>
<dbReference type="Proteomes" id="UP000095281">
    <property type="component" value="Unplaced"/>
</dbReference>
<feature type="transmembrane region" description="Helical" evidence="5">
    <location>
        <begin position="110"/>
        <end position="132"/>
    </location>
</feature>
<feature type="transmembrane region" description="Helical" evidence="5">
    <location>
        <begin position="152"/>
        <end position="174"/>
    </location>
</feature>
<dbReference type="SUPFAM" id="SSF81321">
    <property type="entry name" value="Family A G protein-coupled receptor-like"/>
    <property type="match status" value="1"/>
</dbReference>
<dbReference type="PROSITE" id="PS50262">
    <property type="entry name" value="G_PROTEIN_RECEP_F1_2"/>
    <property type="match status" value="1"/>
</dbReference>
<dbReference type="WBParaSite" id="MhA1_Contig190.frz3.gene2">
    <property type="protein sequence ID" value="MhA1_Contig190.frz3.gene2"/>
    <property type="gene ID" value="MhA1_Contig190.frz3.gene2"/>
</dbReference>
<proteinExistence type="predicted"/>
<organism evidence="7 8">
    <name type="scientific">Meloidogyne hapla</name>
    <name type="common">Root-knot nematode worm</name>
    <dbReference type="NCBI Taxonomy" id="6305"/>
    <lineage>
        <taxon>Eukaryota</taxon>
        <taxon>Metazoa</taxon>
        <taxon>Ecdysozoa</taxon>
        <taxon>Nematoda</taxon>
        <taxon>Chromadorea</taxon>
        <taxon>Rhabditida</taxon>
        <taxon>Tylenchina</taxon>
        <taxon>Tylenchomorpha</taxon>
        <taxon>Tylenchoidea</taxon>
        <taxon>Meloidogynidae</taxon>
        <taxon>Meloidogyninae</taxon>
        <taxon>Meloidogyne</taxon>
    </lineage>
</organism>
<name>A0A1I8BCY5_MELHA</name>
<dbReference type="SMART" id="SM01381">
    <property type="entry name" value="7TM_GPCR_Srsx"/>
    <property type="match status" value="1"/>
</dbReference>
<dbReference type="GO" id="GO:0016020">
    <property type="term" value="C:membrane"/>
    <property type="evidence" value="ECO:0007669"/>
    <property type="project" value="UniProtKB-SubCell"/>
</dbReference>
<dbReference type="AlphaFoldDB" id="A0A1I8BCY5"/>
<feature type="transmembrane region" description="Helical" evidence="5">
    <location>
        <begin position="35"/>
        <end position="62"/>
    </location>
</feature>
<evidence type="ECO:0000313" key="7">
    <source>
        <dbReference type="Proteomes" id="UP000095281"/>
    </source>
</evidence>
<dbReference type="Gene3D" id="1.20.1070.10">
    <property type="entry name" value="Rhodopsin 7-helix transmembrane proteins"/>
    <property type="match status" value="1"/>
</dbReference>
<dbReference type="Pfam" id="PF10320">
    <property type="entry name" value="7TM_GPCR_Srsx"/>
    <property type="match status" value="1"/>
</dbReference>
<feature type="transmembrane region" description="Helical" evidence="5">
    <location>
        <begin position="232"/>
        <end position="256"/>
    </location>
</feature>
<keyword evidence="7" id="KW-1185">Reference proteome</keyword>
<dbReference type="InterPro" id="IPR019424">
    <property type="entry name" value="7TM_GPCR_Srsx"/>
</dbReference>
<evidence type="ECO:0000256" key="3">
    <source>
        <dbReference type="ARBA" id="ARBA00022989"/>
    </source>
</evidence>
<feature type="transmembrane region" description="Helical" evidence="5">
    <location>
        <begin position="74"/>
        <end position="98"/>
    </location>
</feature>
<feature type="transmembrane region" description="Helical" evidence="5">
    <location>
        <begin position="195"/>
        <end position="212"/>
    </location>
</feature>
<evidence type="ECO:0000259" key="6">
    <source>
        <dbReference type="PROSITE" id="PS50262"/>
    </source>
</evidence>
<evidence type="ECO:0000256" key="2">
    <source>
        <dbReference type="ARBA" id="ARBA00022692"/>
    </source>
</evidence>
<keyword evidence="3 5" id="KW-1133">Transmembrane helix</keyword>
<dbReference type="InterPro" id="IPR000276">
    <property type="entry name" value="GPCR_Rhodpsn"/>
</dbReference>
<evidence type="ECO:0000256" key="5">
    <source>
        <dbReference type="SAM" id="Phobius"/>
    </source>
</evidence>
<reference evidence="8" key="1">
    <citation type="submission" date="2016-11" db="UniProtKB">
        <authorList>
            <consortium name="WormBaseParasite"/>
        </authorList>
    </citation>
    <scope>IDENTIFICATION</scope>
</reference>
<evidence type="ECO:0000256" key="1">
    <source>
        <dbReference type="ARBA" id="ARBA00004370"/>
    </source>
</evidence>
<dbReference type="GO" id="GO:0004930">
    <property type="term" value="F:G protein-coupled receptor activity"/>
    <property type="evidence" value="ECO:0007669"/>
    <property type="project" value="InterPro"/>
</dbReference>
<comment type="subcellular location">
    <subcellularLocation>
        <location evidence="1">Membrane</location>
    </subcellularLocation>
</comment>
<dbReference type="InterPro" id="IPR047130">
    <property type="entry name" value="7TM_GPCR_Srsx_nematod"/>
</dbReference>
<dbReference type="PANTHER" id="PTHR23360">
    <property type="entry name" value="G-PROTEIN COUPLED RECEPTORS FAMILY 1 PROFILE DOMAIN-CONTAINING PROTEIN-RELATED"/>
    <property type="match status" value="1"/>
</dbReference>
<feature type="domain" description="G-protein coupled receptors family 1 profile" evidence="6">
    <location>
        <begin position="53"/>
        <end position="257"/>
    </location>
</feature>
<keyword evidence="2 5" id="KW-0812">Transmembrane</keyword>
<dbReference type="PROSITE" id="PS00237">
    <property type="entry name" value="G_PROTEIN_RECEP_F1_1"/>
    <property type="match status" value="1"/>
</dbReference>
<sequence length="257" mass="29255">MILGSWIRSSFLLINKKFILKPSPNFKNKGLQNGFIIVDALVLSIFGAFSTASNGFLVFIMIKYKKEFETCHYLLGVNAVCDMIVSSSGIVTALLLAVFGTFHFTNIQCVWYHSFALIAFNMSFVLVFLIAADRFFAVLFRCSAADLWQGKYFTVLKPFCLSFTIAAVFCYVAIWIQIRYRKKPSTNEEKQRTEIIKSLTILLLLILFGWIFNMAMRSVIPMLIPQPVPLGFFLMNTTDIVLTFIGIANTFVLYICR</sequence>
<evidence type="ECO:0000313" key="8">
    <source>
        <dbReference type="WBParaSite" id="MhA1_Contig190.frz3.gene2"/>
    </source>
</evidence>
<dbReference type="InterPro" id="IPR017452">
    <property type="entry name" value="GPCR_Rhodpsn_7TM"/>
</dbReference>
<evidence type="ECO:0000256" key="4">
    <source>
        <dbReference type="ARBA" id="ARBA00023136"/>
    </source>
</evidence>
<accession>A0A1I8BCY5</accession>
<keyword evidence="4 5" id="KW-0472">Membrane</keyword>